<proteinExistence type="inferred from homology"/>
<evidence type="ECO:0000313" key="10">
    <source>
        <dbReference type="EMBL" id="PTQ27002.1"/>
    </source>
</evidence>
<keyword evidence="6" id="KW-0106">Calcium</keyword>
<dbReference type="EMBL" id="KZ772958">
    <property type="protein sequence ID" value="PTQ27002.1"/>
    <property type="molecule type" value="Genomic_DNA"/>
</dbReference>
<dbReference type="Gramene" id="Mp2g25010.1">
    <property type="protein sequence ID" value="Mp2g25010.1.cds"/>
    <property type="gene ID" value="Mp2g25010"/>
</dbReference>
<dbReference type="SUPFAM" id="SSF48113">
    <property type="entry name" value="Heme-dependent peroxidases"/>
    <property type="match status" value="1"/>
</dbReference>
<dbReference type="Gene3D" id="1.10.420.10">
    <property type="entry name" value="Peroxidase, domain 2"/>
    <property type="match status" value="1"/>
</dbReference>
<name>A0A2R6VZK0_MARPO</name>
<accession>A0A2R6VZK0</accession>
<organism evidence="10 11">
    <name type="scientific">Marchantia polymorpha</name>
    <name type="common">Common liverwort</name>
    <name type="synonym">Marchantia aquatica</name>
    <dbReference type="NCBI Taxonomy" id="3197"/>
    <lineage>
        <taxon>Eukaryota</taxon>
        <taxon>Viridiplantae</taxon>
        <taxon>Streptophyta</taxon>
        <taxon>Embryophyta</taxon>
        <taxon>Marchantiophyta</taxon>
        <taxon>Marchantiopsida</taxon>
        <taxon>Marchantiidae</taxon>
        <taxon>Marchantiales</taxon>
        <taxon>Marchantiaceae</taxon>
        <taxon>Marchantia</taxon>
    </lineage>
</organism>
<keyword evidence="11" id="KW-1185">Reference proteome</keyword>
<feature type="disulfide bond" evidence="7">
    <location>
        <begin position="89"/>
        <end position="128"/>
    </location>
</feature>
<comment type="cofactor">
    <cofactor evidence="6">
        <name>Ca(2+)</name>
        <dbReference type="ChEBI" id="CHEBI:29108"/>
    </cofactor>
    <text evidence="6">Binds 2 calcium ions per subunit.</text>
</comment>
<dbReference type="Proteomes" id="UP000244005">
    <property type="component" value="Unassembled WGS sequence"/>
</dbReference>
<dbReference type="InterPro" id="IPR002016">
    <property type="entry name" value="Haem_peroxidase"/>
</dbReference>
<evidence type="ECO:0000256" key="7">
    <source>
        <dbReference type="PIRSR" id="PIRSR600823-5"/>
    </source>
</evidence>
<dbReference type="GO" id="GO:0006979">
    <property type="term" value="P:response to oxidative stress"/>
    <property type="evidence" value="ECO:0007669"/>
    <property type="project" value="InterPro"/>
</dbReference>
<comment type="cofactor">
    <cofactor evidence="6">
        <name>heme b</name>
        <dbReference type="ChEBI" id="CHEBI:60344"/>
    </cofactor>
    <text evidence="6">Binds 1 heme b (iron(II)-protoporphyrin IX) group per subunit.</text>
</comment>
<keyword evidence="4 6" id="KW-0479">Metal-binding</keyword>
<dbReference type="Pfam" id="PF00141">
    <property type="entry name" value="peroxidase"/>
    <property type="match status" value="1"/>
</dbReference>
<sequence length="214" mass="23619">MIGLQILQARFLFWDQLLQDPYCSSNGAPIASSATSCVPGPRAFLSSSPSSETRNSRSNQRLHCEDSRVVIGINSTVPIRWHSIGRAKCGAFSHRIYGFSGLGQSMGQINGTDPTLDPEYAKVLRQQCPQHAHLNTVFLDPSGCFSGQTSKYPSEAVKDKRGVLPSDAAKFGQMCQEYPRSENLKYVYICTKSITKIANNIQVTKVSNPYPFHL</sequence>
<dbReference type="InterPro" id="IPR010255">
    <property type="entry name" value="Haem_peroxidase_sf"/>
</dbReference>
<comment type="similarity">
    <text evidence="8">Belongs to the peroxidase family.</text>
</comment>
<evidence type="ECO:0000313" key="11">
    <source>
        <dbReference type="Proteomes" id="UP000244005"/>
    </source>
</evidence>
<protein>
    <recommendedName>
        <fullName evidence="9">Plant heme peroxidase family profile domain-containing protein</fullName>
    </recommendedName>
</protein>
<feature type="binding site" evidence="6">
    <location>
        <position position="140"/>
    </location>
    <ligand>
        <name>Ca(2+)</name>
        <dbReference type="ChEBI" id="CHEBI:29108"/>
        <label>2</label>
    </ligand>
</feature>
<dbReference type="PROSITE" id="PS50873">
    <property type="entry name" value="PEROXIDASE_4"/>
    <property type="match status" value="1"/>
</dbReference>
<keyword evidence="3" id="KW-0349">Heme</keyword>
<gene>
    <name evidence="10" type="ORF">MARPO_0245s0004</name>
</gene>
<dbReference type="GO" id="GO:0140825">
    <property type="term" value="F:lactoperoxidase activity"/>
    <property type="evidence" value="ECO:0007669"/>
    <property type="project" value="UniProtKB-EC"/>
</dbReference>
<dbReference type="AlphaFoldDB" id="A0A2R6VZK0"/>
<keyword evidence="7" id="KW-1015">Disulfide bond</keyword>
<evidence type="ECO:0000256" key="6">
    <source>
        <dbReference type="PIRSR" id="PIRSR600823-3"/>
    </source>
</evidence>
<evidence type="ECO:0000259" key="9">
    <source>
        <dbReference type="PROSITE" id="PS50873"/>
    </source>
</evidence>
<evidence type="ECO:0000256" key="3">
    <source>
        <dbReference type="ARBA" id="ARBA00022617"/>
    </source>
</evidence>
<keyword evidence="2" id="KW-0560">Oxidoreductase</keyword>
<keyword evidence="2" id="KW-0575">Peroxidase</keyword>
<evidence type="ECO:0000256" key="1">
    <source>
        <dbReference type="ARBA" id="ARBA00000189"/>
    </source>
</evidence>
<feature type="binding site" description="axial binding residue" evidence="6">
    <location>
        <position position="82"/>
    </location>
    <ligand>
        <name>heme b</name>
        <dbReference type="ChEBI" id="CHEBI:60344"/>
    </ligand>
    <ligandPart>
        <name>Fe</name>
        <dbReference type="ChEBI" id="CHEBI:18248"/>
    </ligandPart>
</feature>
<evidence type="ECO:0000256" key="8">
    <source>
        <dbReference type="RuleBase" id="RU004241"/>
    </source>
</evidence>
<keyword evidence="5 6" id="KW-0408">Iron</keyword>
<reference evidence="11" key="1">
    <citation type="journal article" date="2017" name="Cell">
        <title>Insights into land plant evolution garnered from the Marchantia polymorpha genome.</title>
        <authorList>
            <person name="Bowman J.L."/>
            <person name="Kohchi T."/>
            <person name="Yamato K.T."/>
            <person name="Jenkins J."/>
            <person name="Shu S."/>
            <person name="Ishizaki K."/>
            <person name="Yamaoka S."/>
            <person name="Nishihama R."/>
            <person name="Nakamura Y."/>
            <person name="Berger F."/>
            <person name="Adam C."/>
            <person name="Aki S.S."/>
            <person name="Althoff F."/>
            <person name="Araki T."/>
            <person name="Arteaga-Vazquez M.A."/>
            <person name="Balasubrmanian S."/>
            <person name="Barry K."/>
            <person name="Bauer D."/>
            <person name="Boehm C.R."/>
            <person name="Briginshaw L."/>
            <person name="Caballero-Perez J."/>
            <person name="Catarino B."/>
            <person name="Chen F."/>
            <person name="Chiyoda S."/>
            <person name="Chovatia M."/>
            <person name="Davies K.M."/>
            <person name="Delmans M."/>
            <person name="Demura T."/>
            <person name="Dierschke T."/>
            <person name="Dolan L."/>
            <person name="Dorantes-Acosta A.E."/>
            <person name="Eklund D.M."/>
            <person name="Florent S.N."/>
            <person name="Flores-Sandoval E."/>
            <person name="Fujiyama A."/>
            <person name="Fukuzawa H."/>
            <person name="Galik B."/>
            <person name="Grimanelli D."/>
            <person name="Grimwood J."/>
            <person name="Grossniklaus U."/>
            <person name="Hamada T."/>
            <person name="Haseloff J."/>
            <person name="Hetherington A.J."/>
            <person name="Higo A."/>
            <person name="Hirakawa Y."/>
            <person name="Hundley H.N."/>
            <person name="Ikeda Y."/>
            <person name="Inoue K."/>
            <person name="Inoue S.I."/>
            <person name="Ishida S."/>
            <person name="Jia Q."/>
            <person name="Kakita M."/>
            <person name="Kanazawa T."/>
            <person name="Kawai Y."/>
            <person name="Kawashima T."/>
            <person name="Kennedy M."/>
            <person name="Kinose K."/>
            <person name="Kinoshita T."/>
            <person name="Kohara Y."/>
            <person name="Koide E."/>
            <person name="Komatsu K."/>
            <person name="Kopischke S."/>
            <person name="Kubo M."/>
            <person name="Kyozuka J."/>
            <person name="Lagercrantz U."/>
            <person name="Lin S.S."/>
            <person name="Lindquist E."/>
            <person name="Lipzen A.M."/>
            <person name="Lu C.W."/>
            <person name="De Luna E."/>
            <person name="Martienssen R.A."/>
            <person name="Minamino N."/>
            <person name="Mizutani M."/>
            <person name="Mizutani M."/>
            <person name="Mochizuki N."/>
            <person name="Monte I."/>
            <person name="Mosher R."/>
            <person name="Nagasaki H."/>
            <person name="Nakagami H."/>
            <person name="Naramoto S."/>
            <person name="Nishitani K."/>
            <person name="Ohtani M."/>
            <person name="Okamoto T."/>
            <person name="Okumura M."/>
            <person name="Phillips J."/>
            <person name="Pollak B."/>
            <person name="Reinders A."/>
            <person name="Rovekamp M."/>
            <person name="Sano R."/>
            <person name="Sawa S."/>
            <person name="Schmid M.W."/>
            <person name="Shirakawa M."/>
            <person name="Solano R."/>
            <person name="Spunde A."/>
            <person name="Suetsugu N."/>
            <person name="Sugano S."/>
            <person name="Sugiyama A."/>
            <person name="Sun R."/>
            <person name="Suzuki Y."/>
            <person name="Takenaka M."/>
            <person name="Takezawa D."/>
            <person name="Tomogane H."/>
            <person name="Tsuzuki M."/>
            <person name="Ueda T."/>
            <person name="Umeda M."/>
            <person name="Ward J.M."/>
            <person name="Watanabe Y."/>
            <person name="Yazaki K."/>
            <person name="Yokoyama R."/>
            <person name="Yoshitake Y."/>
            <person name="Yotsui I."/>
            <person name="Zachgo S."/>
            <person name="Schmutz J."/>
        </authorList>
    </citation>
    <scope>NUCLEOTIDE SEQUENCE [LARGE SCALE GENOMIC DNA]</scope>
    <source>
        <strain evidence="11">Tak-1</strain>
    </source>
</reference>
<dbReference type="GO" id="GO:0046872">
    <property type="term" value="F:metal ion binding"/>
    <property type="evidence" value="ECO:0007669"/>
    <property type="project" value="UniProtKB-KW"/>
</dbReference>
<evidence type="ECO:0000256" key="4">
    <source>
        <dbReference type="ARBA" id="ARBA00022723"/>
    </source>
</evidence>
<evidence type="ECO:0000256" key="2">
    <source>
        <dbReference type="ARBA" id="ARBA00022559"/>
    </source>
</evidence>
<evidence type="ECO:0000256" key="5">
    <source>
        <dbReference type="ARBA" id="ARBA00023004"/>
    </source>
</evidence>
<comment type="catalytic activity">
    <reaction evidence="1">
        <text>2 a phenolic donor + H2O2 = 2 a phenolic radical donor + 2 H2O</text>
        <dbReference type="Rhea" id="RHEA:56136"/>
        <dbReference type="ChEBI" id="CHEBI:15377"/>
        <dbReference type="ChEBI" id="CHEBI:16240"/>
        <dbReference type="ChEBI" id="CHEBI:139520"/>
        <dbReference type="ChEBI" id="CHEBI:139521"/>
        <dbReference type="EC" id="1.11.1.7"/>
    </reaction>
</comment>
<dbReference type="GO" id="GO:0020037">
    <property type="term" value="F:heme binding"/>
    <property type="evidence" value="ECO:0007669"/>
    <property type="project" value="InterPro"/>
</dbReference>
<dbReference type="InterPro" id="IPR000823">
    <property type="entry name" value="Peroxidase_pln"/>
</dbReference>
<feature type="domain" description="Plant heme peroxidase family profile" evidence="9">
    <location>
        <begin position="31"/>
        <end position="199"/>
    </location>
</feature>
<dbReference type="PANTHER" id="PTHR31235">
    <property type="entry name" value="PEROXIDASE 25-RELATED"/>
    <property type="match status" value="1"/>
</dbReference>